<accession>A0A423DSI5</accession>
<name>A0A423DSI5_9PSED</name>
<evidence type="ECO:0000313" key="2">
    <source>
        <dbReference type="Proteomes" id="UP000285286"/>
    </source>
</evidence>
<protein>
    <submittedName>
        <fullName evidence="1">Uncharacterized protein</fullName>
    </submittedName>
</protein>
<sequence>MSLETDVANLVTKTTDLISYFNGKKAGIDAAVAAAVAAVPAIARTFYVDGTAGDDLALGTQAAPMKTISAALSATPEGGGCVIILLKDYVLSSPLVVRNRRVTIRGDVDSELSRKLILNEYITSNGQRSMGGFQQVGSVSLELAYLTVSLPAGESSSTPINAYYSLTYAGSLGPATLAIRLFNIAFELRGTFVGKIVGPNASTVVFSVANTVIPTALEGSILPGVPAGTLPGNLSYLLTNLLKL</sequence>
<proteinExistence type="predicted"/>
<keyword evidence="2" id="KW-1185">Reference proteome</keyword>
<dbReference type="RefSeq" id="WP_123565793.1">
    <property type="nucleotide sequence ID" value="NZ_MOAM01000016.1"/>
</dbReference>
<reference evidence="1 2" key="1">
    <citation type="submission" date="2016-10" db="EMBL/GenBank/DDBJ databases">
        <title>Comparative genome analysis of multiple Pseudomonas spp. focuses on biocontrol and plant growth promoting traits.</title>
        <authorList>
            <person name="Tao X.-Y."/>
            <person name="Taylor C.G."/>
        </authorList>
    </citation>
    <scope>NUCLEOTIDE SEQUENCE [LARGE SCALE GENOMIC DNA]</scope>
    <source>
        <strain evidence="1 2">15D11</strain>
    </source>
</reference>
<dbReference type="InterPro" id="IPR011050">
    <property type="entry name" value="Pectin_lyase_fold/virulence"/>
</dbReference>
<dbReference type="AlphaFoldDB" id="A0A423DSI5"/>
<dbReference type="Proteomes" id="UP000285286">
    <property type="component" value="Unassembled WGS sequence"/>
</dbReference>
<comment type="caution">
    <text evidence="1">The sequence shown here is derived from an EMBL/GenBank/DDBJ whole genome shotgun (WGS) entry which is preliminary data.</text>
</comment>
<dbReference type="SUPFAM" id="SSF51126">
    <property type="entry name" value="Pectin lyase-like"/>
    <property type="match status" value="1"/>
</dbReference>
<gene>
    <name evidence="1" type="ORF">BHU25_10875</name>
</gene>
<dbReference type="EMBL" id="MOAM01000016">
    <property type="protein sequence ID" value="ROL74709.1"/>
    <property type="molecule type" value="Genomic_DNA"/>
</dbReference>
<evidence type="ECO:0000313" key="1">
    <source>
        <dbReference type="EMBL" id="ROL74709.1"/>
    </source>
</evidence>
<organism evidence="1 2">
    <name type="scientific">Pseudomonas vranovensis</name>
    <dbReference type="NCBI Taxonomy" id="321661"/>
    <lineage>
        <taxon>Bacteria</taxon>
        <taxon>Pseudomonadati</taxon>
        <taxon>Pseudomonadota</taxon>
        <taxon>Gammaproteobacteria</taxon>
        <taxon>Pseudomonadales</taxon>
        <taxon>Pseudomonadaceae</taxon>
        <taxon>Pseudomonas</taxon>
    </lineage>
</organism>